<feature type="compositionally biased region" description="Low complexity" evidence="5">
    <location>
        <begin position="551"/>
        <end position="575"/>
    </location>
</feature>
<dbReference type="CDD" id="cd08368">
    <property type="entry name" value="LIM"/>
    <property type="match status" value="1"/>
</dbReference>
<dbReference type="Proteomes" id="UP000694558">
    <property type="component" value="Chromosome 13"/>
</dbReference>
<feature type="compositionally biased region" description="Acidic residues" evidence="5">
    <location>
        <begin position="656"/>
        <end position="667"/>
    </location>
</feature>
<reference evidence="7" key="1">
    <citation type="submission" date="2023-05" db="EMBL/GenBank/DDBJ databases">
        <title>High-quality long-read genome of Scophthalmus maximus.</title>
        <authorList>
            <person name="Lien S."/>
            <person name="Martinez P."/>
        </authorList>
    </citation>
    <scope>NUCLEOTIDE SEQUENCE [LARGE SCALE GENOMIC DNA]</scope>
</reference>
<proteinExistence type="predicted"/>
<feature type="compositionally biased region" description="Polar residues" evidence="5">
    <location>
        <begin position="130"/>
        <end position="142"/>
    </location>
</feature>
<feature type="compositionally biased region" description="Low complexity" evidence="5">
    <location>
        <begin position="455"/>
        <end position="476"/>
    </location>
</feature>
<reference evidence="7" key="2">
    <citation type="submission" date="2025-08" db="UniProtKB">
        <authorList>
            <consortium name="Ensembl"/>
        </authorList>
    </citation>
    <scope>IDENTIFICATION</scope>
</reference>
<dbReference type="Gene3D" id="2.10.110.10">
    <property type="entry name" value="Cysteine Rich Protein"/>
    <property type="match status" value="1"/>
</dbReference>
<protein>
    <submittedName>
        <fullName evidence="7">Zinc finger protein 185 with LIM domain</fullName>
    </submittedName>
</protein>
<evidence type="ECO:0000313" key="7">
    <source>
        <dbReference type="Ensembl" id="ENSSMAP00000010664.2"/>
    </source>
</evidence>
<feature type="compositionally biased region" description="Low complexity" evidence="5">
    <location>
        <begin position="385"/>
        <end position="409"/>
    </location>
</feature>
<keyword evidence="1 4" id="KW-0479">Metal-binding</keyword>
<feature type="region of interest" description="Disordered" evidence="5">
    <location>
        <begin position="507"/>
        <end position="733"/>
    </location>
</feature>
<dbReference type="AlphaFoldDB" id="A0A8D3A0N8"/>
<dbReference type="PANTHER" id="PTHR15468:SF2">
    <property type="entry name" value="ZINC FINGER PROTEIN 185"/>
    <property type="match status" value="1"/>
</dbReference>
<feature type="compositionally biased region" description="Low complexity" evidence="5">
    <location>
        <begin position="241"/>
        <end position="255"/>
    </location>
</feature>
<evidence type="ECO:0000256" key="3">
    <source>
        <dbReference type="ARBA" id="ARBA00023038"/>
    </source>
</evidence>
<evidence type="ECO:0000256" key="2">
    <source>
        <dbReference type="ARBA" id="ARBA00022833"/>
    </source>
</evidence>
<dbReference type="PROSITE" id="PS50023">
    <property type="entry name" value="LIM_DOMAIN_2"/>
    <property type="match status" value="1"/>
</dbReference>
<accession>A0A8D3A0N8</accession>
<dbReference type="PANTHER" id="PTHR15468">
    <property type="entry name" value="ZNF185"/>
    <property type="match status" value="1"/>
</dbReference>
<evidence type="ECO:0000256" key="5">
    <source>
        <dbReference type="SAM" id="MobiDB-lite"/>
    </source>
</evidence>
<feature type="compositionally biased region" description="Polar residues" evidence="5">
    <location>
        <begin position="668"/>
        <end position="679"/>
    </location>
</feature>
<feature type="compositionally biased region" description="Basic and acidic residues" evidence="5">
    <location>
        <begin position="609"/>
        <end position="618"/>
    </location>
</feature>
<gene>
    <name evidence="7" type="primary">znf185</name>
</gene>
<feature type="compositionally biased region" description="Low complexity" evidence="5">
    <location>
        <begin position="624"/>
        <end position="634"/>
    </location>
</feature>
<feature type="region of interest" description="Disordered" evidence="5">
    <location>
        <begin position="928"/>
        <end position="954"/>
    </location>
</feature>
<feature type="compositionally biased region" description="Polar residues" evidence="5">
    <location>
        <begin position="99"/>
        <end position="115"/>
    </location>
</feature>
<dbReference type="InterPro" id="IPR001781">
    <property type="entry name" value="Znf_LIM"/>
</dbReference>
<dbReference type="GeneTree" id="ENSGT00530000063872"/>
<dbReference type="GO" id="GO:0046872">
    <property type="term" value="F:metal ion binding"/>
    <property type="evidence" value="ECO:0007669"/>
    <property type="project" value="UniProtKB-KW"/>
</dbReference>
<feature type="compositionally biased region" description="Low complexity" evidence="5">
    <location>
        <begin position="507"/>
        <end position="524"/>
    </location>
</feature>
<feature type="region of interest" description="Disordered" evidence="5">
    <location>
        <begin position="971"/>
        <end position="996"/>
    </location>
</feature>
<feature type="compositionally biased region" description="Pro residues" evidence="5">
    <location>
        <begin position="211"/>
        <end position="220"/>
    </location>
</feature>
<dbReference type="Ensembl" id="ENSSMAT00000010807.2">
    <property type="protein sequence ID" value="ENSSMAP00000010664.2"/>
    <property type="gene ID" value="ENSSMAG00000006559.2"/>
</dbReference>
<feature type="compositionally biased region" description="Acidic residues" evidence="5">
    <location>
        <begin position="930"/>
        <end position="945"/>
    </location>
</feature>
<dbReference type="Pfam" id="PF00412">
    <property type="entry name" value="LIM"/>
    <property type="match status" value="1"/>
</dbReference>
<dbReference type="SMART" id="SM00132">
    <property type="entry name" value="LIM"/>
    <property type="match status" value="1"/>
</dbReference>
<feature type="compositionally biased region" description="Acidic residues" evidence="5">
    <location>
        <begin position="695"/>
        <end position="705"/>
    </location>
</feature>
<dbReference type="InterPro" id="IPR052621">
    <property type="entry name" value="Cell_Prolif/Cornif_Regul"/>
</dbReference>
<feature type="compositionally biased region" description="Pro residues" evidence="5">
    <location>
        <begin position="62"/>
        <end position="74"/>
    </location>
</feature>
<feature type="region of interest" description="Disordered" evidence="5">
    <location>
        <begin position="346"/>
        <end position="495"/>
    </location>
</feature>
<keyword evidence="3 4" id="KW-0440">LIM domain</keyword>
<name>A0A8D3A0N8_SCOMX</name>
<evidence type="ECO:0000256" key="4">
    <source>
        <dbReference type="PROSITE-ProRule" id="PRU00125"/>
    </source>
</evidence>
<sequence>MSKEGDKASVFRTTKVRTKLKGDGSWLQRRSETEEEEEEVKPWVAEVRASRVNGAPAETSPVPSPTKPTLPPTKPDAERAPTSGYLIRGVFTKLDDKPASSSTSNGVSGATQFNKKPSESYKRIAPHTVRPTSENQGGQFSSEEQEKRTEAASNVLKKSAVRQRSYVFSAAQKYESKEKVPDTSPVKSSASFVAKRVELFDDDEGTKTPTPVSPPSPLPSPVTSVASAPNPRPRKIGETSVTAPVDVAADEPVAPKVQETTPAPVSVPQKDPFGGMKPGCTKVATPLPELLLPVFVEAVNAEPEDSDDSEQADTSLVKLTPALTTLVSTTPAAPAPVSPILTPTVPKSPAPASAVLTPTVPKSPAPASPFLTPTVPKSPAPAPVSPFLTPTVPKSSAPAPASAVLTPTVPKSPAPAPVSPILTPTVPKSPAPASPFLTPTVQKSSAPAPVSPFLTPTVPKSSAPAPASAVLTPTVPKSSAPASAVLTPTVPKSPAPAPVSPFLTPTVPKSSAPAPVSPVLTPTVPKSPAPAPVSPVLTPTVPKSPAPAPVSPVLTPTVPKSSAPAPVSPVLTPTVPKSPAPAPVSPVLTPTGPKSPGLLFAATAITVKTEPEPEKEPEPEPEPESQLSSKPSSSVHALAALYDSLIPFDTTSLKDEEPEQTEEEDEVSANSHATENSVATEPALSNCEPITDDLLSLDDGPEELAEPVPPSPGRWSQDLLSGLDSEADPAKTSGAMDLLANDVIPINTETRSLSMRREEWKPTDETAKEIQSLTETVTVTTKTVIITDRSEEDNSDPWSSRVTTVVTESSSSDLLQPLEDISINRAPTTFMECKDPSPEVHMIGNTQRSLTDDIIPINTNTTSLSTQRSWARTWETIPPQQINTDESQEPEPENQAGDQQTLIRFERKSSENDSPWDRWTSPTVYTITTGEEDEEEEEEEEEERSPEDTHMQTVTTVTTIREIHSEPEPAMDRHETSYSSTVVEEERRVPTPEPSTKKPFVYVKEYVNATELSSHNARDLMDSGSDYLTSSSTNYSYSSPSAYSRGSLSSACTFCGEQVGNDAKITIEHLNINCHPDCFKCGVCRKPMGDLLYSMFLHGGKVHCESCYSNASD</sequence>
<evidence type="ECO:0000313" key="8">
    <source>
        <dbReference type="Proteomes" id="UP000694558"/>
    </source>
</evidence>
<evidence type="ECO:0000256" key="1">
    <source>
        <dbReference type="ARBA" id="ARBA00022723"/>
    </source>
</evidence>
<feature type="region of interest" description="Disordered" evidence="5">
    <location>
        <begin position="1"/>
        <end position="280"/>
    </location>
</feature>
<keyword evidence="2 4" id="KW-0862">Zinc</keyword>
<feature type="domain" description="LIM zinc-binding" evidence="6">
    <location>
        <begin position="1050"/>
        <end position="1113"/>
    </location>
</feature>
<organism evidence="7 8">
    <name type="scientific">Scophthalmus maximus</name>
    <name type="common">Turbot</name>
    <name type="synonym">Psetta maxima</name>
    <dbReference type="NCBI Taxonomy" id="52904"/>
    <lineage>
        <taxon>Eukaryota</taxon>
        <taxon>Metazoa</taxon>
        <taxon>Chordata</taxon>
        <taxon>Craniata</taxon>
        <taxon>Vertebrata</taxon>
        <taxon>Euteleostomi</taxon>
        <taxon>Actinopterygii</taxon>
        <taxon>Neopterygii</taxon>
        <taxon>Teleostei</taxon>
        <taxon>Neoteleostei</taxon>
        <taxon>Acanthomorphata</taxon>
        <taxon>Carangaria</taxon>
        <taxon>Pleuronectiformes</taxon>
        <taxon>Pleuronectoidei</taxon>
        <taxon>Scophthalmidae</taxon>
        <taxon>Scophthalmus</taxon>
    </lineage>
</organism>
<evidence type="ECO:0000259" key="6">
    <source>
        <dbReference type="PROSITE" id="PS50023"/>
    </source>
</evidence>
<dbReference type="PROSITE" id="PS00478">
    <property type="entry name" value="LIM_DOMAIN_1"/>
    <property type="match status" value="1"/>
</dbReference>